<dbReference type="AlphaFoldDB" id="A0A2K9HM82"/>
<protein>
    <submittedName>
        <fullName evidence="2">Uncharacterized protein</fullName>
    </submittedName>
</protein>
<keyword evidence="3" id="KW-1185">Reference proteome</keyword>
<dbReference type="EMBL" id="CP018867">
    <property type="protein sequence ID" value="AUI71083.1"/>
    <property type="molecule type" value="Genomic_DNA"/>
</dbReference>
<organism evidence="2 3">
    <name type="scientific">Companilactobacillus alimentarius DSM 20249</name>
    <dbReference type="NCBI Taxonomy" id="1423720"/>
    <lineage>
        <taxon>Bacteria</taxon>
        <taxon>Bacillati</taxon>
        <taxon>Bacillota</taxon>
        <taxon>Bacilli</taxon>
        <taxon>Lactobacillales</taxon>
        <taxon>Lactobacillaceae</taxon>
        <taxon>Companilactobacillus</taxon>
    </lineage>
</organism>
<name>A0A2K9HM82_9LACO</name>
<proteinExistence type="predicted"/>
<evidence type="ECO:0000313" key="2">
    <source>
        <dbReference type="EMBL" id="AUI71083.1"/>
    </source>
</evidence>
<keyword evidence="1" id="KW-1133">Transmembrane helix</keyword>
<dbReference type="OrthoDB" id="2289674at2"/>
<dbReference type="RefSeq" id="WP_057739395.1">
    <property type="nucleotide sequence ID" value="NZ_AZDQ01000043.1"/>
</dbReference>
<keyword evidence="1" id="KW-0812">Transmembrane</keyword>
<evidence type="ECO:0000313" key="3">
    <source>
        <dbReference type="Proteomes" id="UP000234653"/>
    </source>
</evidence>
<feature type="transmembrane region" description="Helical" evidence="1">
    <location>
        <begin position="9"/>
        <end position="26"/>
    </location>
</feature>
<reference evidence="2 3" key="1">
    <citation type="submission" date="2016-12" db="EMBL/GenBank/DDBJ databases">
        <title>The whole genome sequencing and assembly of Lactobacillus alimentarius DSM 20249T strain.</title>
        <authorList>
            <person name="Lee Y.-J."/>
            <person name="Yi H."/>
            <person name="Bahn Y.-S."/>
            <person name="Kim J.F."/>
            <person name="Lee D.-W."/>
        </authorList>
    </citation>
    <scope>NUCLEOTIDE SEQUENCE [LARGE SCALE GENOMIC DNA]</scope>
    <source>
        <strain evidence="2 3">DSM 20249</strain>
    </source>
</reference>
<keyword evidence="1" id="KW-0472">Membrane</keyword>
<evidence type="ECO:0000256" key="1">
    <source>
        <dbReference type="SAM" id="Phobius"/>
    </source>
</evidence>
<dbReference type="KEGG" id="lali:LA20249_02205"/>
<accession>A0A2K9HM82</accession>
<sequence length="171" mass="19926">MLRILRSRLFIIFVFTLFILMGYLLFVKNNTMGKVTESKITVINLSNQKRITEFDNKSRNYSYVSFDNLYENTALYFGSKIYQFGHIKKINTRDQTMLVTLDGNDPSKTCKIRYGSSDFARGISDLQEDDAIEFYGKVLSIDDYMNEKGREMSRPVISANFIQMKLKNRGK</sequence>
<gene>
    <name evidence="2" type="ORF">LA20249_02205</name>
</gene>
<dbReference type="Proteomes" id="UP000234653">
    <property type="component" value="Chromosome"/>
</dbReference>